<evidence type="ECO:0000313" key="8">
    <source>
        <dbReference type="EMBL" id="MWN21810.1"/>
    </source>
</evidence>
<keyword evidence="3" id="KW-0255">Endonuclease</keyword>
<dbReference type="Proteomes" id="UP000478636">
    <property type="component" value="Unassembled WGS sequence"/>
</dbReference>
<evidence type="ECO:0000256" key="2">
    <source>
        <dbReference type="ARBA" id="ARBA00022722"/>
    </source>
</evidence>
<evidence type="ECO:0000256" key="1">
    <source>
        <dbReference type="ARBA" id="ARBA00022694"/>
    </source>
</evidence>
<dbReference type="Pfam" id="PF00825">
    <property type="entry name" value="Ribonuclease_P"/>
    <property type="match status" value="1"/>
</dbReference>
<keyword evidence="2" id="KW-0540">Nuclease</keyword>
<dbReference type="SUPFAM" id="SSF54211">
    <property type="entry name" value="Ribosomal protein S5 domain 2-like"/>
    <property type="match status" value="1"/>
</dbReference>
<evidence type="ECO:0000313" key="9">
    <source>
        <dbReference type="Proteomes" id="UP000478636"/>
    </source>
</evidence>
<proteinExistence type="predicted"/>
<organism evidence="8 9">
    <name type="scientific">Leuconostoc lactis</name>
    <dbReference type="NCBI Taxonomy" id="1246"/>
    <lineage>
        <taxon>Bacteria</taxon>
        <taxon>Bacillati</taxon>
        <taxon>Bacillota</taxon>
        <taxon>Bacilli</taxon>
        <taxon>Lactobacillales</taxon>
        <taxon>Lactobacillaceae</taxon>
        <taxon>Leuconostoc</taxon>
    </lineage>
</organism>
<dbReference type="GO" id="GO:0003735">
    <property type="term" value="F:structural constituent of ribosome"/>
    <property type="evidence" value="ECO:0007669"/>
    <property type="project" value="InterPro"/>
</dbReference>
<dbReference type="EC" id="3.1.26.5" evidence="6"/>
<dbReference type="GO" id="GO:0000049">
    <property type="term" value="F:tRNA binding"/>
    <property type="evidence" value="ECO:0007669"/>
    <property type="project" value="InterPro"/>
</dbReference>
<gene>
    <name evidence="8" type="primary">rnpA</name>
    <name evidence="8" type="ORF">GQS40_13520</name>
</gene>
<sequence>MKKPAEFQIVFNKHQSVANKYFILYQLQKPEQKHFRLGLSVSKKVGKAHDRVWVKRRIRQSCMSTSNGRKVLARRRAKGRKVLSA</sequence>
<keyword evidence="4 8" id="KW-0378">Hydrolase</keyword>
<dbReference type="AlphaFoldDB" id="A0A6L7ABF5"/>
<dbReference type="GO" id="GO:0004526">
    <property type="term" value="F:ribonuclease P activity"/>
    <property type="evidence" value="ECO:0007669"/>
    <property type="project" value="UniProtKB-UniRule"/>
</dbReference>
<evidence type="ECO:0000256" key="4">
    <source>
        <dbReference type="ARBA" id="ARBA00022801"/>
    </source>
</evidence>
<dbReference type="Gene3D" id="3.30.230.10">
    <property type="match status" value="1"/>
</dbReference>
<feature type="compositionally biased region" description="Basic residues" evidence="7">
    <location>
        <begin position="71"/>
        <end position="85"/>
    </location>
</feature>
<evidence type="ECO:0000256" key="6">
    <source>
        <dbReference type="NCBIfam" id="TIGR00188"/>
    </source>
</evidence>
<feature type="region of interest" description="Disordered" evidence="7">
    <location>
        <begin position="65"/>
        <end position="85"/>
    </location>
</feature>
<evidence type="ECO:0000256" key="3">
    <source>
        <dbReference type="ARBA" id="ARBA00022759"/>
    </source>
</evidence>
<dbReference type="GO" id="GO:0030677">
    <property type="term" value="C:ribonuclease P complex"/>
    <property type="evidence" value="ECO:0007669"/>
    <property type="project" value="TreeGrafter"/>
</dbReference>
<name>A0A6L7ABF5_LEULA</name>
<evidence type="ECO:0000256" key="7">
    <source>
        <dbReference type="SAM" id="MobiDB-lite"/>
    </source>
</evidence>
<dbReference type="GO" id="GO:0042781">
    <property type="term" value="F:3'-tRNA processing endoribonuclease activity"/>
    <property type="evidence" value="ECO:0007669"/>
    <property type="project" value="TreeGrafter"/>
</dbReference>
<dbReference type="EMBL" id="WSZI01000020">
    <property type="protein sequence ID" value="MWN21810.1"/>
    <property type="molecule type" value="Genomic_DNA"/>
</dbReference>
<evidence type="ECO:0000256" key="5">
    <source>
        <dbReference type="ARBA" id="ARBA00022884"/>
    </source>
</evidence>
<dbReference type="GO" id="GO:0005840">
    <property type="term" value="C:ribosome"/>
    <property type="evidence" value="ECO:0007669"/>
    <property type="project" value="UniProtKB-KW"/>
</dbReference>
<dbReference type="InterPro" id="IPR020568">
    <property type="entry name" value="Ribosomal_Su5_D2-typ_SF"/>
</dbReference>
<dbReference type="PANTHER" id="PTHR33992:SF1">
    <property type="entry name" value="RIBONUCLEASE P PROTEIN COMPONENT"/>
    <property type="match status" value="1"/>
</dbReference>
<accession>A0A6L7ABF5</accession>
<comment type="caution">
    <text evidence="8">The sequence shown here is derived from an EMBL/GenBank/DDBJ whole genome shotgun (WGS) entry which is preliminary data.</text>
</comment>
<dbReference type="GO" id="GO:0006412">
    <property type="term" value="P:translation"/>
    <property type="evidence" value="ECO:0007669"/>
    <property type="project" value="InterPro"/>
</dbReference>
<protein>
    <recommendedName>
        <fullName evidence="6">Ribonuclease P protein component</fullName>
        <ecNumber evidence="6">3.1.26.5</ecNumber>
    </recommendedName>
</protein>
<dbReference type="PANTHER" id="PTHR33992">
    <property type="entry name" value="RIBONUCLEASE P PROTEIN COMPONENT"/>
    <property type="match status" value="1"/>
</dbReference>
<reference evidence="8 9" key="1">
    <citation type="submission" date="2019-12" db="EMBL/GenBank/DDBJ databases">
        <title>Complete genome sequence of Leuconostoc lactis strain AVN1 provides insights into metabolic potential.</title>
        <authorList>
            <person name="Besrour N."/>
            <person name="Najjari A."/>
            <person name="Fhoula I."/>
            <person name="Jaballah S."/>
            <person name="Klibi N."/>
            <person name="Ouzari H.I."/>
        </authorList>
    </citation>
    <scope>NUCLEOTIDE SEQUENCE [LARGE SCALE GENOMIC DNA]</scope>
    <source>
        <strain evidence="8 9">AVN1</strain>
    </source>
</reference>
<keyword evidence="1" id="KW-0819">tRNA processing</keyword>
<dbReference type="InterPro" id="IPR014721">
    <property type="entry name" value="Ribsml_uS5_D2-typ_fold_subgr"/>
</dbReference>
<dbReference type="InterPro" id="IPR000100">
    <property type="entry name" value="RNase_P"/>
</dbReference>
<keyword evidence="5" id="KW-0694">RNA-binding</keyword>
<dbReference type="NCBIfam" id="TIGR00188">
    <property type="entry name" value="rnpA"/>
    <property type="match status" value="1"/>
</dbReference>